<keyword evidence="9" id="KW-0934">Plastid</keyword>
<geneLocation type="chloroplast" evidence="9"/>
<dbReference type="Pfam" id="PF01281">
    <property type="entry name" value="Ribosomal_L9_N"/>
    <property type="match status" value="1"/>
</dbReference>
<evidence type="ECO:0000256" key="3">
    <source>
        <dbReference type="ARBA" id="ARBA00022884"/>
    </source>
</evidence>
<dbReference type="InterPro" id="IPR020070">
    <property type="entry name" value="Ribosomal_bL9_N"/>
</dbReference>
<evidence type="ECO:0000256" key="1">
    <source>
        <dbReference type="ARBA" id="ARBA00010605"/>
    </source>
</evidence>
<evidence type="ECO:0000313" key="9">
    <source>
        <dbReference type="EMBL" id="QSD57185.1"/>
    </source>
</evidence>
<keyword evidence="2" id="KW-0699">rRNA-binding</keyword>
<dbReference type="GO" id="GO:1990904">
    <property type="term" value="C:ribonucleoprotein complex"/>
    <property type="evidence" value="ECO:0007669"/>
    <property type="project" value="UniProtKB-KW"/>
</dbReference>
<dbReference type="PANTHER" id="PTHR21368">
    <property type="entry name" value="50S RIBOSOMAL PROTEIN L9"/>
    <property type="match status" value="1"/>
</dbReference>
<dbReference type="EMBL" id="MW309501">
    <property type="protein sequence ID" value="QSD57185.1"/>
    <property type="molecule type" value="Genomic_DNA"/>
</dbReference>
<dbReference type="GO" id="GO:0003735">
    <property type="term" value="F:structural constituent of ribosome"/>
    <property type="evidence" value="ECO:0007669"/>
    <property type="project" value="InterPro"/>
</dbReference>
<keyword evidence="4 9" id="KW-0689">Ribosomal protein</keyword>
<dbReference type="InterPro" id="IPR036791">
    <property type="entry name" value="Ribosomal_bL9_C_sf"/>
</dbReference>
<sequence length="154" mass="18292">MKKKIQVIIKSNYFQNQKKGTIINVTPGYAFNYLIPKGIVETTTDKKIKHFQMFSKIEKEKQEANYIKVERVQNKIKKISRITVYKKRGEKNLIFGTIKEKDILNWINKYTNLKLEKKQIKLNNVNQVISTYIQIQVKQRIKDTIKLYIIPSNI</sequence>
<dbReference type="RefSeq" id="YP_010171044.1">
    <property type="nucleotide sequence ID" value="NC_057618.1"/>
</dbReference>
<dbReference type="SUPFAM" id="SSF55658">
    <property type="entry name" value="L9 N-domain-like"/>
    <property type="match status" value="1"/>
</dbReference>
<protein>
    <recommendedName>
        <fullName evidence="6">50S ribosomal protein L9, chloroplastic</fullName>
    </recommendedName>
</protein>
<keyword evidence="3" id="KW-0694">RNA-binding</keyword>
<evidence type="ECO:0000259" key="8">
    <source>
        <dbReference type="Pfam" id="PF03948"/>
    </source>
</evidence>
<dbReference type="Gene3D" id="3.10.430.100">
    <property type="entry name" value="Ribosomal protein L9, C-terminal domain"/>
    <property type="match status" value="1"/>
</dbReference>
<dbReference type="AlphaFoldDB" id="A0A896SVA6"/>
<keyword evidence="5" id="KW-0687">Ribonucleoprotein</keyword>
<organism evidence="9">
    <name type="scientific">Chondria tumulosa</name>
    <dbReference type="NCBI Taxonomy" id="2740715"/>
    <lineage>
        <taxon>Eukaryota</taxon>
        <taxon>Rhodophyta</taxon>
        <taxon>Florideophyceae</taxon>
        <taxon>Rhodymeniophycidae</taxon>
        <taxon>Ceramiales</taxon>
        <taxon>Rhodomelaceae</taxon>
        <taxon>Chondrieae</taxon>
        <taxon>Chondria</taxon>
    </lineage>
</organism>
<proteinExistence type="inferred from homology"/>
<dbReference type="Pfam" id="PF03948">
    <property type="entry name" value="Ribosomal_L9_C"/>
    <property type="match status" value="1"/>
</dbReference>
<gene>
    <name evidence="9" type="primary">rpl9</name>
</gene>
<dbReference type="GeneID" id="67279562"/>
<name>A0A896SVA6_9FLOR</name>
<dbReference type="InterPro" id="IPR036935">
    <property type="entry name" value="Ribosomal_bL9_N_sf"/>
</dbReference>
<dbReference type="SUPFAM" id="SSF55653">
    <property type="entry name" value="Ribosomal protein L9 C-domain"/>
    <property type="match status" value="1"/>
</dbReference>
<evidence type="ECO:0000256" key="6">
    <source>
        <dbReference type="ARBA" id="ARBA00035427"/>
    </source>
</evidence>
<evidence type="ECO:0000259" key="7">
    <source>
        <dbReference type="Pfam" id="PF01281"/>
    </source>
</evidence>
<comment type="similarity">
    <text evidence="1">Belongs to the bacterial ribosomal protein bL9 family.</text>
</comment>
<dbReference type="InterPro" id="IPR009027">
    <property type="entry name" value="Ribosomal_bL9/RNase_H1_N"/>
</dbReference>
<evidence type="ECO:0000256" key="2">
    <source>
        <dbReference type="ARBA" id="ARBA00022730"/>
    </source>
</evidence>
<evidence type="ECO:0000256" key="4">
    <source>
        <dbReference type="ARBA" id="ARBA00022980"/>
    </source>
</evidence>
<reference evidence="9" key="1">
    <citation type="submission" date="2020-11" db="EMBL/GenBank/DDBJ databases">
        <authorList>
            <person name="Paiano M.O."/>
        </authorList>
    </citation>
    <scope>NUCLEOTIDE SEQUENCE</scope>
</reference>
<keyword evidence="9" id="KW-0150">Chloroplast</keyword>
<dbReference type="GO" id="GO:0006412">
    <property type="term" value="P:translation"/>
    <property type="evidence" value="ECO:0007669"/>
    <property type="project" value="InterPro"/>
</dbReference>
<dbReference type="InterPro" id="IPR020069">
    <property type="entry name" value="Ribosomal_bL9_C"/>
</dbReference>
<dbReference type="GO" id="GO:0005840">
    <property type="term" value="C:ribosome"/>
    <property type="evidence" value="ECO:0007669"/>
    <property type="project" value="UniProtKB-KW"/>
</dbReference>
<evidence type="ECO:0000256" key="5">
    <source>
        <dbReference type="ARBA" id="ARBA00023274"/>
    </source>
</evidence>
<feature type="domain" description="Large ribosomal subunit protein bL9 C-terminal" evidence="8">
    <location>
        <begin position="70"/>
        <end position="149"/>
    </location>
</feature>
<dbReference type="NCBIfam" id="TIGR00158">
    <property type="entry name" value="L9"/>
    <property type="match status" value="1"/>
</dbReference>
<dbReference type="InterPro" id="IPR000244">
    <property type="entry name" value="Ribosomal_bL9"/>
</dbReference>
<accession>A0A896SVA6</accession>
<feature type="domain" description="Ribosomal protein L9" evidence="7">
    <location>
        <begin position="6"/>
        <end position="51"/>
    </location>
</feature>
<dbReference type="GO" id="GO:0019843">
    <property type="term" value="F:rRNA binding"/>
    <property type="evidence" value="ECO:0007669"/>
    <property type="project" value="UniProtKB-KW"/>
</dbReference>
<dbReference type="InterPro" id="IPR020594">
    <property type="entry name" value="Ribosomal_bL9_bac/chp"/>
</dbReference>
<dbReference type="Gene3D" id="3.40.5.10">
    <property type="entry name" value="Ribosomal protein L9, N-terminal domain"/>
    <property type="match status" value="1"/>
</dbReference>